<sequence length="59" mass="6552">MRDTGKPIVTVHILPGTDEEIACNRENLRYVTEQICTEISGSETSVTIDWEGVGEKKSD</sequence>
<dbReference type="RefSeq" id="WP_219965706.1">
    <property type="nucleotide sequence ID" value="NZ_JAGFNZ010000004.1"/>
</dbReference>
<proteinExistence type="predicted"/>
<evidence type="ECO:0000313" key="2">
    <source>
        <dbReference type="Proteomes" id="UP000719942"/>
    </source>
</evidence>
<accession>A0ABS7DQ92</accession>
<evidence type="ECO:0000313" key="1">
    <source>
        <dbReference type="EMBL" id="MBW7573299.1"/>
    </source>
</evidence>
<protein>
    <submittedName>
        <fullName evidence="1">Uncharacterized protein</fullName>
    </submittedName>
</protein>
<comment type="caution">
    <text evidence="1">The sequence shown here is derived from an EMBL/GenBank/DDBJ whole genome shotgun (WGS) entry which is preliminary data.</text>
</comment>
<dbReference type="EMBL" id="JAGFNZ010000004">
    <property type="protein sequence ID" value="MBW7573299.1"/>
    <property type="molecule type" value="Genomic_DNA"/>
</dbReference>
<reference evidence="1 2" key="1">
    <citation type="submission" date="2021-03" db="EMBL/GenBank/DDBJ databases">
        <title>Caproiciproducens sp. nov. isolated from feces of cow.</title>
        <authorList>
            <person name="Choi J.-Y."/>
        </authorList>
    </citation>
    <scope>NUCLEOTIDE SEQUENCE [LARGE SCALE GENOMIC DNA]</scope>
    <source>
        <strain evidence="1 2">AGMB10547</strain>
    </source>
</reference>
<organism evidence="1 2">
    <name type="scientific">Caproiciproducens faecalis</name>
    <dbReference type="NCBI Taxonomy" id="2820301"/>
    <lineage>
        <taxon>Bacteria</taxon>
        <taxon>Bacillati</taxon>
        <taxon>Bacillota</taxon>
        <taxon>Clostridia</taxon>
        <taxon>Eubacteriales</taxon>
        <taxon>Acutalibacteraceae</taxon>
        <taxon>Caproiciproducens</taxon>
    </lineage>
</organism>
<keyword evidence="2" id="KW-1185">Reference proteome</keyword>
<dbReference type="Proteomes" id="UP000719942">
    <property type="component" value="Unassembled WGS sequence"/>
</dbReference>
<name>A0ABS7DQ92_9FIRM</name>
<gene>
    <name evidence="1" type="ORF">J5W02_10810</name>
</gene>